<keyword evidence="3" id="KW-1185">Reference proteome</keyword>
<evidence type="ECO:0000313" key="3">
    <source>
        <dbReference type="Proteomes" id="UP000740605"/>
    </source>
</evidence>
<keyword evidence="1" id="KW-0472">Membrane</keyword>
<evidence type="ECO:0008006" key="4">
    <source>
        <dbReference type="Google" id="ProtNLM"/>
    </source>
</evidence>
<sequence length="215" mass="23617">MSTTATPPVARLNKPRPTTPGWAKLLLVLFVLLLIGAAAFGGIVLGKMLGANEERSVQVVRSVHGEEQVILVTAGVGGIETESDNQSFFGLFDVPFSDRQVFIQYDLDAKFGIEGKDIKIVPTSDKTYTITIPPFIYLGYSDPKFSVATESNGILSWTTPQIDKVAAVEDLLTDELIASHIEDYRSLLEVQAQTFYTRIVKGIEPEATLKFEYAK</sequence>
<protein>
    <recommendedName>
        <fullName evidence="4">DUF4230 domain-containing protein</fullName>
    </recommendedName>
</protein>
<comment type="caution">
    <text evidence="2">The sequence shown here is derived from an EMBL/GenBank/DDBJ whole genome shotgun (WGS) entry which is preliminary data.</text>
</comment>
<gene>
    <name evidence="2" type="ORF">J0P97_11245</name>
</gene>
<proteinExistence type="predicted"/>
<keyword evidence="1" id="KW-0812">Transmembrane</keyword>
<evidence type="ECO:0000313" key="2">
    <source>
        <dbReference type="EMBL" id="MBT8798643.1"/>
    </source>
</evidence>
<feature type="transmembrane region" description="Helical" evidence="1">
    <location>
        <begin position="22"/>
        <end position="45"/>
    </location>
</feature>
<name>A0ABS5XVS9_9MICO</name>
<dbReference type="Proteomes" id="UP000740605">
    <property type="component" value="Unassembled WGS sequence"/>
</dbReference>
<evidence type="ECO:0000256" key="1">
    <source>
        <dbReference type="SAM" id="Phobius"/>
    </source>
</evidence>
<dbReference type="RefSeq" id="WP_215487881.1">
    <property type="nucleotide sequence ID" value="NZ_BAAAPJ010000008.1"/>
</dbReference>
<keyword evidence="1" id="KW-1133">Transmembrane helix</keyword>
<accession>A0ABS5XVS9</accession>
<reference evidence="2 3" key="1">
    <citation type="submission" date="2021-03" db="EMBL/GenBank/DDBJ databases">
        <title>Microbacterium pauli sp. nov., isolated from microfiltered milk.</title>
        <authorList>
            <person name="Bellassi P."/>
            <person name="Fontana A."/>
            <person name="Callegari M.L."/>
            <person name="Lorenzo M."/>
            <person name="Cappa F."/>
        </authorList>
    </citation>
    <scope>NUCLEOTIDE SEQUENCE [LARGE SCALE GENOMIC DNA]</scope>
    <source>
        <strain evidence="2 3">DSM 18909</strain>
    </source>
</reference>
<organism evidence="2 3">
    <name type="scientific">Microbacterium flavum</name>
    <dbReference type="NCBI Taxonomy" id="415216"/>
    <lineage>
        <taxon>Bacteria</taxon>
        <taxon>Bacillati</taxon>
        <taxon>Actinomycetota</taxon>
        <taxon>Actinomycetes</taxon>
        <taxon>Micrococcales</taxon>
        <taxon>Microbacteriaceae</taxon>
        <taxon>Microbacterium</taxon>
    </lineage>
</organism>
<dbReference type="EMBL" id="JAFLHG010000010">
    <property type="protein sequence ID" value="MBT8798643.1"/>
    <property type="molecule type" value="Genomic_DNA"/>
</dbReference>